<proteinExistence type="predicted"/>
<dbReference type="RefSeq" id="WP_083169005.1">
    <property type="nucleotide sequence ID" value="NZ_MVHF01000047.1"/>
</dbReference>
<dbReference type="Proteomes" id="UP000192448">
    <property type="component" value="Unassembled WGS sequence"/>
</dbReference>
<keyword evidence="3" id="KW-1185">Reference proteome</keyword>
<keyword evidence="1" id="KW-0732">Signal</keyword>
<evidence type="ECO:0000313" key="3">
    <source>
        <dbReference type="Proteomes" id="UP000192448"/>
    </source>
</evidence>
<dbReference type="AlphaFoldDB" id="A0A1X0AAD8"/>
<accession>A0A1X0AAD8</accession>
<evidence type="ECO:0000256" key="1">
    <source>
        <dbReference type="SAM" id="SignalP"/>
    </source>
</evidence>
<reference evidence="2 3" key="1">
    <citation type="submission" date="2017-02" db="EMBL/GenBank/DDBJ databases">
        <title>The new phylogeny of genus Mycobacterium.</title>
        <authorList>
            <person name="Tortoli E."/>
            <person name="Trovato A."/>
            <person name="Cirillo D.M."/>
        </authorList>
    </citation>
    <scope>NUCLEOTIDE SEQUENCE [LARGE SCALE GENOMIC DNA]</scope>
    <source>
        <strain evidence="2 3">RW6</strain>
    </source>
</reference>
<comment type="caution">
    <text evidence="2">The sequence shown here is derived from an EMBL/GenBank/DDBJ whole genome shotgun (WGS) entry which is preliminary data.</text>
</comment>
<evidence type="ECO:0000313" key="2">
    <source>
        <dbReference type="EMBL" id="ORA26984.1"/>
    </source>
</evidence>
<sequence>MTTVATKFGVAVAGCAIAAAASLTSVTPAVAAPTVPAPAAPAVLGPGGAPQWFFGSGSHDLLRVFRPSSDQWFFPNIFHFGCYGHKW</sequence>
<dbReference type="EMBL" id="MVHF01000047">
    <property type="protein sequence ID" value="ORA26984.1"/>
    <property type="molecule type" value="Genomic_DNA"/>
</dbReference>
<feature type="chain" id="PRO_5012619796" evidence="1">
    <location>
        <begin position="32"/>
        <end position="87"/>
    </location>
</feature>
<name>A0A1X0AAD8_9MYCO</name>
<dbReference type="STRING" id="1927124.BST13_31060"/>
<organism evidence="2 3">
    <name type="scientific">Mycobacterium aquaticum</name>
    <dbReference type="NCBI Taxonomy" id="1927124"/>
    <lineage>
        <taxon>Bacteria</taxon>
        <taxon>Bacillati</taxon>
        <taxon>Actinomycetota</taxon>
        <taxon>Actinomycetes</taxon>
        <taxon>Mycobacteriales</taxon>
        <taxon>Mycobacteriaceae</taxon>
        <taxon>Mycobacterium</taxon>
    </lineage>
</organism>
<gene>
    <name evidence="2" type="ORF">BST13_31060</name>
</gene>
<protein>
    <submittedName>
        <fullName evidence="2">Uncharacterized protein</fullName>
    </submittedName>
</protein>
<feature type="signal peptide" evidence="1">
    <location>
        <begin position="1"/>
        <end position="31"/>
    </location>
</feature>